<dbReference type="PANTHER" id="PTHR43400:SF7">
    <property type="entry name" value="FAD-DEPENDENT OXIDOREDUCTASE 2 FAD BINDING DOMAIN-CONTAINING PROTEIN"/>
    <property type="match status" value="1"/>
</dbReference>
<feature type="domain" description="FAD-dependent oxidoreductase 2 FAD-binding" evidence="5">
    <location>
        <begin position="5"/>
        <end position="366"/>
    </location>
</feature>
<dbReference type="PANTHER" id="PTHR43400">
    <property type="entry name" value="FUMARATE REDUCTASE"/>
    <property type="match status" value="1"/>
</dbReference>
<dbReference type="GO" id="GO:0016491">
    <property type="term" value="F:oxidoreductase activity"/>
    <property type="evidence" value="ECO:0007669"/>
    <property type="project" value="UniProtKB-KW"/>
</dbReference>
<dbReference type="InterPro" id="IPR036188">
    <property type="entry name" value="FAD/NAD-bd_sf"/>
</dbReference>
<reference evidence="6" key="1">
    <citation type="submission" date="2021-01" db="EMBL/GenBank/DDBJ databases">
        <authorList>
            <person name="Corre E."/>
            <person name="Pelletier E."/>
            <person name="Niang G."/>
            <person name="Scheremetjew M."/>
            <person name="Finn R."/>
            <person name="Kale V."/>
            <person name="Holt S."/>
            <person name="Cochrane G."/>
            <person name="Meng A."/>
            <person name="Brown T."/>
            <person name="Cohen L."/>
        </authorList>
    </citation>
    <scope>NUCLEOTIDE SEQUENCE</scope>
    <source>
        <strain evidence="6">UTEX LB 2760</strain>
    </source>
</reference>
<evidence type="ECO:0000313" key="6">
    <source>
        <dbReference type="EMBL" id="CAD8402006.1"/>
    </source>
</evidence>
<dbReference type="SUPFAM" id="SSF51905">
    <property type="entry name" value="FAD/NAD(P)-binding domain"/>
    <property type="match status" value="1"/>
</dbReference>
<protein>
    <recommendedName>
        <fullName evidence="5">FAD-dependent oxidoreductase 2 FAD-binding domain-containing protein</fullName>
    </recommendedName>
</protein>
<dbReference type="Gene3D" id="3.50.50.60">
    <property type="entry name" value="FAD/NAD(P)-binding domain"/>
    <property type="match status" value="2"/>
</dbReference>
<sequence>MKDRTRLGGHSFPRTWRFSPMADGRPQPVGWTIMKTLIDVLKSDEYKDRVNIKLNNAVNRLLGSEESGVVGVLSESSGEKEEIHADAVVLASGGYCAGGDVLRKYAGKSSKFPTTNGPWATGDGIKLGMEFGAVARDMEHVQVHPTSFVNKSDPFATTNFLAPESLRGTGGILVNGEGKRFVNELAPRDVVTNAILKNGFSLSALFAETKNDRGAEDRKGAWLVLSSEMVDAFGAASASFYASKGLLSLFSSVHEAATELEKLSLEGLEQTIEEYVSSWRSGEPDTFGKDYYPSGGTLRDTAEYWIALITPALHYSMGGLRISPSAEILRRRGESGSSFTAIPGLFGAGEVTGGMHGANRLAGNSLLECVVMGRIAGERASSVSLKPLPPLVSDQWTESRVRSINSTDYHGYKTTYLELPSALHEVNVPAGQRFKIRSQKHGGVAVPNLAVGTRGVIALLTPKDYPGVYPGAKVDILMLEPRARASEPTVNGSSVTVITSEDRAFDTLQTLRRGAENLSAVFFLLLEDAIVPDNSLLPGVQFSTARVESITALLVHLSKRGPEEEVIVAVNADARSVLEGEIERENVVYVESPEKKECPWD</sequence>
<dbReference type="SUPFAM" id="SSF56425">
    <property type="entry name" value="Succinate dehydrogenase/fumarate reductase flavoprotein, catalytic domain"/>
    <property type="match status" value="1"/>
</dbReference>
<comment type="cofactor">
    <cofactor evidence="1">
        <name>FAD</name>
        <dbReference type="ChEBI" id="CHEBI:57692"/>
    </cofactor>
</comment>
<evidence type="ECO:0000256" key="1">
    <source>
        <dbReference type="ARBA" id="ARBA00001974"/>
    </source>
</evidence>
<name>A0A7S0BTK8_9RHOD</name>
<dbReference type="InterPro" id="IPR050315">
    <property type="entry name" value="FAD-oxidoreductase_2"/>
</dbReference>
<organism evidence="6">
    <name type="scientific">Rhodosorus marinus</name>
    <dbReference type="NCBI Taxonomy" id="101924"/>
    <lineage>
        <taxon>Eukaryota</taxon>
        <taxon>Rhodophyta</taxon>
        <taxon>Stylonematophyceae</taxon>
        <taxon>Stylonematales</taxon>
        <taxon>Stylonemataceae</taxon>
        <taxon>Rhodosorus</taxon>
    </lineage>
</organism>
<dbReference type="Pfam" id="PF00890">
    <property type="entry name" value="FAD_binding_2"/>
    <property type="match status" value="1"/>
</dbReference>
<keyword evidence="3" id="KW-0274">FAD</keyword>
<keyword evidence="2" id="KW-0285">Flavoprotein</keyword>
<keyword evidence="4" id="KW-0560">Oxidoreductase</keyword>
<dbReference type="InterPro" id="IPR027477">
    <property type="entry name" value="Succ_DH/fumarate_Rdtase_cat_sf"/>
</dbReference>
<dbReference type="EMBL" id="HBEK01021876">
    <property type="protein sequence ID" value="CAD8402006.1"/>
    <property type="molecule type" value="Transcribed_RNA"/>
</dbReference>
<gene>
    <name evidence="6" type="ORF">RMAR0315_LOCUS12010</name>
</gene>
<evidence type="ECO:0000256" key="3">
    <source>
        <dbReference type="ARBA" id="ARBA00022827"/>
    </source>
</evidence>
<proteinExistence type="predicted"/>
<evidence type="ECO:0000259" key="5">
    <source>
        <dbReference type="Pfam" id="PF00890"/>
    </source>
</evidence>
<accession>A0A7S0BTK8</accession>
<evidence type="ECO:0000256" key="4">
    <source>
        <dbReference type="ARBA" id="ARBA00023002"/>
    </source>
</evidence>
<evidence type="ECO:0000256" key="2">
    <source>
        <dbReference type="ARBA" id="ARBA00022630"/>
    </source>
</evidence>
<dbReference type="AlphaFoldDB" id="A0A7S0BTK8"/>
<dbReference type="Gene3D" id="3.90.700.10">
    <property type="entry name" value="Succinate dehydrogenase/fumarate reductase flavoprotein, catalytic domain"/>
    <property type="match status" value="1"/>
</dbReference>
<dbReference type="InterPro" id="IPR003953">
    <property type="entry name" value="FAD-dep_OxRdtase_2_FAD-bd"/>
</dbReference>